<dbReference type="InterPro" id="IPR058034">
    <property type="entry name" value="BigA_beta"/>
</dbReference>
<reference evidence="4 5" key="1">
    <citation type="submission" date="2024-09" db="EMBL/GenBank/DDBJ databases">
        <authorList>
            <consortium name="All-Russian atlas of soil microorganisms"/>
            <consortium name="as a basis for the search for new antimicrobial producers and enzymes with unique properties"/>
            <person name="Sokolova E.A."/>
            <person name="Voronina E.N."/>
        </authorList>
    </citation>
    <scope>NUCLEOTIDE SEQUENCE [LARGE SCALE GENOMIC DNA]</scope>
    <source>
        <strain evidence="4 5">AF-22b-331.1</strain>
    </source>
</reference>
<keyword evidence="5" id="KW-1185">Reference proteome</keyword>
<protein>
    <recommendedName>
        <fullName evidence="3">Putative surface-exposed virulence protein BigA beta-sandwich domain-containing protein</fullName>
    </recommendedName>
</protein>
<feature type="region of interest" description="Disordered" evidence="1">
    <location>
        <begin position="87"/>
        <end position="114"/>
    </location>
</feature>
<dbReference type="SUPFAM" id="SSF103515">
    <property type="entry name" value="Autotransporter"/>
    <property type="match status" value="1"/>
</dbReference>
<evidence type="ECO:0000256" key="2">
    <source>
        <dbReference type="SAM" id="SignalP"/>
    </source>
</evidence>
<accession>A0ABW7CUM5</accession>
<feature type="signal peptide" evidence="2">
    <location>
        <begin position="1"/>
        <end position="27"/>
    </location>
</feature>
<dbReference type="InterPro" id="IPR036709">
    <property type="entry name" value="Autotransporte_beta_dom_sf"/>
</dbReference>
<evidence type="ECO:0000313" key="5">
    <source>
        <dbReference type="Proteomes" id="UP001605261"/>
    </source>
</evidence>
<dbReference type="Pfam" id="PF25783">
    <property type="entry name" value="BigA_beta"/>
    <property type="match status" value="1"/>
</dbReference>
<feature type="compositionally biased region" description="Gly residues" evidence="1">
    <location>
        <begin position="87"/>
        <end position="113"/>
    </location>
</feature>
<evidence type="ECO:0000313" key="4">
    <source>
        <dbReference type="EMBL" id="MFG6108474.1"/>
    </source>
</evidence>
<gene>
    <name evidence="4" type="ORF">ACEU0G_002414</name>
</gene>
<name>A0ABW7CUM5_9GAMM</name>
<feature type="chain" id="PRO_5045301470" description="Putative surface-exposed virulence protein BigA beta-sandwich domain-containing protein" evidence="2">
    <location>
        <begin position="28"/>
        <end position="900"/>
    </location>
</feature>
<comment type="caution">
    <text evidence="4">The sequence shown here is derived from an EMBL/GenBank/DDBJ whole genome shotgun (WGS) entry which is preliminary data.</text>
</comment>
<feature type="domain" description="Putative surface-exposed virulence protein BigA beta-sandwich" evidence="3">
    <location>
        <begin position="482"/>
        <end position="565"/>
    </location>
</feature>
<dbReference type="RefSeq" id="WP_394161676.1">
    <property type="nucleotide sequence ID" value="NZ_JBHGCJ010000002.1"/>
</dbReference>
<evidence type="ECO:0000259" key="3">
    <source>
        <dbReference type="Pfam" id="PF25783"/>
    </source>
</evidence>
<keyword evidence="2" id="KW-0732">Signal</keyword>
<evidence type="ECO:0000256" key="1">
    <source>
        <dbReference type="SAM" id="MobiDB-lite"/>
    </source>
</evidence>
<organism evidence="4 5">
    <name type="scientific">Stenotrophomonas nematodicola</name>
    <dbReference type="NCBI Taxonomy" id="2656746"/>
    <lineage>
        <taxon>Bacteria</taxon>
        <taxon>Pseudomonadati</taxon>
        <taxon>Pseudomonadota</taxon>
        <taxon>Gammaproteobacteria</taxon>
        <taxon>Lysobacterales</taxon>
        <taxon>Lysobacteraceae</taxon>
        <taxon>Stenotrophomonas</taxon>
    </lineage>
</organism>
<dbReference type="EMBL" id="JBHGCJ010000002">
    <property type="protein sequence ID" value="MFG6108474.1"/>
    <property type="molecule type" value="Genomic_DNA"/>
</dbReference>
<proteinExistence type="predicted"/>
<dbReference type="Proteomes" id="UP001605261">
    <property type="component" value="Unassembled WGS sequence"/>
</dbReference>
<sequence>MRPHLPLRHPLAAMIALSLCAAPLTHAQTTDSACDPLAESECEDSADNSARRVSPWWIGGIAAVVAGAAAGGGGGGGGGGGDGGGSGGGGGGGGGGGAGGGGGTAPGREGGQFGNQQTLVATGAEASWDQGLTTRIVGRVRNDGTLHLNAGTLSVASAGQLDNLGVLRISERSALLIERDGDVDNRGHLDLRGRMELQADAGFDNYGSVQAQGAGITLAGDADIENLGTMQLGDTLVTLQGESEFDNGERHRTARLEMDGGGFVLQGMAGFDNHGSVVARGVLNENALVHAVTSRVGTERDVIEAFDNRGSILLSGDARVLTLVADSHASTGINRFDGSITSNARHQSALHAEGASATLLNQGTLTVTGDNAVAMSGARGATLINDGTINLGTAGGNNGQGMIAMRSDGSATLNNRRGGVINIHADASYAFQMAPGGSGHLINNGQVNVYGNGSGHNADAATDAANQPGQDLGWQAPRGVSGYTVGTNADGSAGRLVLHQGGHLSDVAVDTTFTRGTAASQVRLEGVFVGADSGEDNIRSASVVWQARAERDEAGTVDVVMTRNDYRALADAPLQHVAEALEAGYDSNALYHGLEVADAAEFNRALSQLSGSDVVAASMRAGANGDAFWSSLARARAVEGHRLVAFGADAGTRHGVQGTGSAVQVAVPLRGGGQLQLSTGLLASDIATEGGQTRNQSRFAGVGMGQTLGAFNLQHTVGNEWHQLDGQRQLSWGSVQHSAHSQRTLSRSRIGSMLSRELVAGGLHWQPRLGAHAYHSREAGFHEYGADAFGLSVGAGTRRGVQWEAGTGMTGRLSQRWTVRGDAALIGSLAYRASDRVATLHGAGGHAFVLPGTRPTGLDHRLMLGADYQHKRFRLGASLMAQRLLGSADRQAQLHASYAF</sequence>